<feature type="transmembrane region" description="Helical" evidence="2">
    <location>
        <begin position="207"/>
        <end position="230"/>
    </location>
</feature>
<keyword evidence="2" id="KW-0472">Membrane</keyword>
<feature type="region of interest" description="Disordered" evidence="1">
    <location>
        <begin position="20"/>
        <end position="45"/>
    </location>
</feature>
<name>A0A7S1XWY2_9STRA</name>
<feature type="transmembrane region" description="Helical" evidence="2">
    <location>
        <begin position="250"/>
        <end position="274"/>
    </location>
</feature>
<dbReference type="CDD" id="cd12087">
    <property type="entry name" value="TM_EGFR-like"/>
    <property type="match status" value="1"/>
</dbReference>
<feature type="domain" description="MHYT" evidence="3">
    <location>
        <begin position="67"/>
        <end position="307"/>
    </location>
</feature>
<feature type="compositionally biased region" description="Low complexity" evidence="1">
    <location>
        <begin position="358"/>
        <end position="377"/>
    </location>
</feature>
<dbReference type="Pfam" id="PF03707">
    <property type="entry name" value="MHYT"/>
    <property type="match status" value="1"/>
</dbReference>
<proteinExistence type="predicted"/>
<dbReference type="AlphaFoldDB" id="A0A7S1XWY2"/>
<dbReference type="PANTHER" id="PTHR35152">
    <property type="entry name" value="DOMAIN SIGNALLING PROTEIN, PUTATIVE (AFU_ORTHOLOGUE AFUA_5G11310)-RELATED"/>
    <property type="match status" value="1"/>
</dbReference>
<feature type="compositionally biased region" description="Low complexity" evidence="1">
    <location>
        <begin position="400"/>
        <end position="415"/>
    </location>
</feature>
<evidence type="ECO:0000256" key="2">
    <source>
        <dbReference type="SAM" id="Phobius"/>
    </source>
</evidence>
<evidence type="ECO:0000313" key="4">
    <source>
        <dbReference type="EMBL" id="CAD9263274.1"/>
    </source>
</evidence>
<evidence type="ECO:0000256" key="1">
    <source>
        <dbReference type="SAM" id="MobiDB-lite"/>
    </source>
</evidence>
<dbReference type="EMBL" id="HBGJ01034153">
    <property type="protein sequence ID" value="CAD9263274.1"/>
    <property type="molecule type" value="Transcribed_RNA"/>
</dbReference>
<organism evidence="4">
    <name type="scientific">Phaeomonas parva</name>
    <dbReference type="NCBI Taxonomy" id="124430"/>
    <lineage>
        <taxon>Eukaryota</taxon>
        <taxon>Sar</taxon>
        <taxon>Stramenopiles</taxon>
        <taxon>Ochrophyta</taxon>
        <taxon>Pinguiophyceae</taxon>
        <taxon>Pinguiochrysidales</taxon>
        <taxon>Pinguiochrysidaceae</taxon>
        <taxon>Phaeomonas</taxon>
    </lineage>
</organism>
<protein>
    <recommendedName>
        <fullName evidence="3">MHYT domain-containing protein</fullName>
    </recommendedName>
</protein>
<feature type="transmembrane region" description="Helical" evidence="2">
    <location>
        <begin position="324"/>
        <end position="348"/>
    </location>
</feature>
<reference evidence="4" key="1">
    <citation type="submission" date="2021-01" db="EMBL/GenBank/DDBJ databases">
        <authorList>
            <person name="Corre E."/>
            <person name="Pelletier E."/>
            <person name="Niang G."/>
            <person name="Scheremetjew M."/>
            <person name="Finn R."/>
            <person name="Kale V."/>
            <person name="Holt S."/>
            <person name="Cochrane G."/>
            <person name="Meng A."/>
            <person name="Brown T."/>
            <person name="Cohen L."/>
        </authorList>
    </citation>
    <scope>NUCLEOTIDE SEQUENCE</scope>
    <source>
        <strain evidence="4">CCMP2877</strain>
    </source>
</reference>
<keyword evidence="2" id="KW-1133">Transmembrane helix</keyword>
<accession>A0A7S1XWY2</accession>
<evidence type="ECO:0000259" key="3">
    <source>
        <dbReference type="PROSITE" id="PS50924"/>
    </source>
</evidence>
<dbReference type="PROSITE" id="PS50924">
    <property type="entry name" value="MHYT"/>
    <property type="match status" value="1"/>
</dbReference>
<feature type="region of interest" description="Disordered" evidence="1">
    <location>
        <begin position="358"/>
        <end position="424"/>
    </location>
</feature>
<dbReference type="PANTHER" id="PTHR35152:SF1">
    <property type="entry name" value="DOMAIN SIGNALLING PROTEIN, PUTATIVE (AFU_ORTHOLOGUE AFUA_5G11310)-RELATED"/>
    <property type="match status" value="1"/>
</dbReference>
<feature type="transmembrane region" description="Helical" evidence="2">
    <location>
        <begin position="72"/>
        <end position="94"/>
    </location>
</feature>
<feature type="compositionally biased region" description="Basic and acidic residues" evidence="1">
    <location>
        <begin position="29"/>
        <end position="45"/>
    </location>
</feature>
<feature type="transmembrane region" description="Helical" evidence="2">
    <location>
        <begin position="150"/>
        <end position="168"/>
    </location>
</feature>
<feature type="transmembrane region" description="Helical" evidence="2">
    <location>
        <begin position="106"/>
        <end position="130"/>
    </location>
</feature>
<feature type="transmembrane region" description="Helical" evidence="2">
    <location>
        <begin position="286"/>
        <end position="304"/>
    </location>
</feature>
<keyword evidence="2" id="KW-0812">Transmembrane</keyword>
<gene>
    <name evidence="4" type="ORF">PPAR1163_LOCUS21657</name>
</gene>
<dbReference type="InterPro" id="IPR005330">
    <property type="entry name" value="MHYT_dom"/>
</dbReference>
<sequence length="424" mass="45634">MDYDDHGVMDYDDHGMDYDDHGDYDDHDEDHGDHGDDHDDMGGDHGDEHMGHLHAAFHDGDEFIIEWSGLNLAAGFVVCFASCYALAVLAGFAKPYIAGGGYSAKAFWSAVLSVPLGLGAIFSPHFIALASMHFLDDEGAEFELYFYVDYTIWSAVGVYLCSCVGFFISMHDHFFAAFSAPDRLYADIKEANWSIRAVRQKNAFKRVAFFASMQHLVVGGAVAATGALFMHYQGMMSMEIHNTVELDAGGVVGACVIALIAGTGAFWIIFRMLVWMPMFELRIGGALLMSLGVLGSHITAMASVTFRYSEDHHFPHGLLAREDVVPVCAMGALIAVTASTAVVAEAFLCDAKKASKTTPAKAKTTPETTSPTSENTNVAASAKRRASEPAWLVPSGATLAAPASATQDTSDTTSPNRRVLSQAV</sequence>